<dbReference type="RefSeq" id="XP_023598778.1">
    <property type="nucleotide sequence ID" value="XM_023743010.1"/>
</dbReference>
<evidence type="ECO:0000259" key="15">
    <source>
        <dbReference type="PROSITE" id="PS50119"/>
    </source>
</evidence>
<evidence type="ECO:0000256" key="3">
    <source>
        <dbReference type="ARBA" id="ARBA00004906"/>
    </source>
</evidence>
<comment type="similarity">
    <text evidence="4">Belongs to the TRIM/RBCC family.</text>
</comment>
<evidence type="ECO:0000256" key="12">
    <source>
        <dbReference type="PROSITE-ProRule" id="PRU00024"/>
    </source>
</evidence>
<evidence type="ECO:0000256" key="1">
    <source>
        <dbReference type="ARBA" id="ARBA00000900"/>
    </source>
</evidence>
<dbReference type="InterPro" id="IPR003877">
    <property type="entry name" value="SPRY_dom"/>
</dbReference>
<accession>A0A2Y9S3S4</accession>
<gene>
    <name evidence="18 19 20" type="primary">LOC101353205</name>
</gene>
<dbReference type="RefSeq" id="XP_004389129.1">
    <property type="nucleotide sequence ID" value="XM_004389072.2"/>
</dbReference>
<comment type="subcellular location">
    <subcellularLocation>
        <location evidence="2">Cytoplasm</location>
    </subcellularLocation>
</comment>
<keyword evidence="8 12" id="KW-0863">Zinc-finger</keyword>
<dbReference type="Gene3D" id="3.30.160.60">
    <property type="entry name" value="Classic Zinc Finger"/>
    <property type="match status" value="1"/>
</dbReference>
<feature type="domain" description="RING-type" evidence="14">
    <location>
        <begin position="14"/>
        <end position="61"/>
    </location>
</feature>
<evidence type="ECO:0000256" key="8">
    <source>
        <dbReference type="ARBA" id="ARBA00022771"/>
    </source>
</evidence>
<dbReference type="Proteomes" id="UP000248480">
    <property type="component" value="Unplaced"/>
</dbReference>
<dbReference type="Gene3D" id="2.60.120.920">
    <property type="match status" value="1"/>
</dbReference>
<dbReference type="PROSITE" id="PS50089">
    <property type="entry name" value="ZF_RING_2"/>
    <property type="match status" value="1"/>
</dbReference>
<dbReference type="Pfam" id="PF13445">
    <property type="entry name" value="zf-RING_UBOX"/>
    <property type="match status" value="1"/>
</dbReference>
<evidence type="ECO:0000259" key="14">
    <source>
        <dbReference type="PROSITE" id="PS50089"/>
    </source>
</evidence>
<dbReference type="FunFam" id="2.60.120.920:FF:000023">
    <property type="entry name" value="Tripartite motif-containing 5 (Predicted)"/>
    <property type="match status" value="1"/>
</dbReference>
<feature type="domain" description="B box-type" evidence="15">
    <location>
        <begin position="93"/>
        <end position="140"/>
    </location>
</feature>
<dbReference type="InterPro" id="IPR013320">
    <property type="entry name" value="ConA-like_dom_sf"/>
</dbReference>
<keyword evidence="6" id="KW-0963">Cytoplasm</keyword>
<dbReference type="CDD" id="cd16591">
    <property type="entry name" value="RING-HC_TRIM5-like_C-IV"/>
    <property type="match status" value="1"/>
</dbReference>
<evidence type="ECO:0000256" key="4">
    <source>
        <dbReference type="ARBA" id="ARBA00008518"/>
    </source>
</evidence>
<dbReference type="CDD" id="cd19761">
    <property type="entry name" value="Bbox2_TRIM5-like"/>
    <property type="match status" value="1"/>
</dbReference>
<dbReference type="PROSITE" id="PS50188">
    <property type="entry name" value="B302_SPRY"/>
    <property type="match status" value="1"/>
</dbReference>
<dbReference type="PROSITE" id="PS50119">
    <property type="entry name" value="ZF_BBOX"/>
    <property type="match status" value="1"/>
</dbReference>
<dbReference type="GO" id="GO:0005737">
    <property type="term" value="C:cytoplasm"/>
    <property type="evidence" value="ECO:0007669"/>
    <property type="project" value="UniProtKB-SubCell"/>
</dbReference>
<dbReference type="InterPro" id="IPR001870">
    <property type="entry name" value="B30.2/SPRY"/>
</dbReference>
<dbReference type="GO" id="GO:0061630">
    <property type="term" value="F:ubiquitin protein ligase activity"/>
    <property type="evidence" value="ECO:0007669"/>
    <property type="project" value="UniProtKB-EC"/>
</dbReference>
<evidence type="ECO:0000256" key="10">
    <source>
        <dbReference type="ARBA" id="ARBA00022833"/>
    </source>
</evidence>
<dbReference type="Pfam" id="PF00622">
    <property type="entry name" value="SPRY"/>
    <property type="match status" value="1"/>
</dbReference>
<keyword evidence="17" id="KW-1185">Reference proteome</keyword>
<protein>
    <recommendedName>
        <fullName evidence="5">RING-type E3 ubiquitin transferase</fullName>
        <ecNumber evidence="5">2.3.2.27</ecNumber>
    </recommendedName>
</protein>
<evidence type="ECO:0000259" key="16">
    <source>
        <dbReference type="PROSITE" id="PS50188"/>
    </source>
</evidence>
<keyword evidence="10" id="KW-0862">Zinc</keyword>
<dbReference type="PROSITE" id="PS00518">
    <property type="entry name" value="ZF_RING_1"/>
    <property type="match status" value="1"/>
</dbReference>
<dbReference type="AlphaFoldDB" id="A0A2Y9S3S4"/>
<dbReference type="SUPFAM" id="SSF49899">
    <property type="entry name" value="Concanavalin A-like lectins/glucanases"/>
    <property type="match status" value="1"/>
</dbReference>
<evidence type="ECO:0000256" key="11">
    <source>
        <dbReference type="ARBA" id="ARBA00023054"/>
    </source>
</evidence>
<dbReference type="GO" id="GO:0008270">
    <property type="term" value="F:zinc ion binding"/>
    <property type="evidence" value="ECO:0007669"/>
    <property type="project" value="UniProtKB-KW"/>
</dbReference>
<dbReference type="InterPro" id="IPR043136">
    <property type="entry name" value="B30.2/SPRY_sf"/>
</dbReference>
<dbReference type="InterPro" id="IPR003879">
    <property type="entry name" value="Butyrophylin_SPRY"/>
</dbReference>
<dbReference type="InterPro" id="IPR027370">
    <property type="entry name" value="Znf-RING_euk"/>
</dbReference>
<dbReference type="SMART" id="SM00184">
    <property type="entry name" value="RING"/>
    <property type="match status" value="1"/>
</dbReference>
<dbReference type="InterPro" id="IPR017907">
    <property type="entry name" value="Znf_RING_CS"/>
</dbReference>
<dbReference type="STRING" id="127582.A0A2Y9S3S4"/>
<dbReference type="FunFam" id="3.30.40.10:FF:000144">
    <property type="entry name" value="Tripartite motif-containing 5 (Predicted)"/>
    <property type="match status" value="1"/>
</dbReference>
<dbReference type="Pfam" id="PF00643">
    <property type="entry name" value="zf-B_box"/>
    <property type="match status" value="1"/>
</dbReference>
<keyword evidence="11 13" id="KW-0175">Coiled coil</keyword>
<comment type="pathway">
    <text evidence="3">Protein modification; protein ubiquitination.</text>
</comment>
<dbReference type="GeneID" id="101353205"/>
<evidence type="ECO:0000256" key="6">
    <source>
        <dbReference type="ARBA" id="ARBA00022490"/>
    </source>
</evidence>
<sequence>MASVQANIEKEVTCPICLELLTKPLSLNCGHSFCQACITAKNVELQTVISPGGQKSCPVCHASYQPGNLWPNQHLAKIVKGFREAKLSPQEGQKSDRCVHHGEKLLLFCKNDEKVICWLCVRSQEHCGHQTFLVEEVVKECQEKLQETLTRLRKEQQEAEKLEAQIIEERASWKHQTQTERQRILAGFNDLHAILDNDKKRELQKLEEEEVNVLDNLAEVKYQLIQQYQDLSDLISDVEHRMQWSSVDTMQDVIDIVKRSESWTLKKPTIVSKKLKNVCRVPDLKEILQVFRELTDVQCYWVDVTLNQVNTSSNVVISADQRQVAVLRIPNFRNSDQHDFSAFDVLGCQYFSSGKHYWEVDVSRKTAWILGVYCRAKDPHERWASVFAFGLNVSSQNVFSRYRPQYGYWVIGLQNQFEYNAFENSSTSNPQVLTLFMAVPPRRIGVFLDYEAGTVSFFNVTNQGSLIYKFSQCCFSQCVCPYFNPCKCPAPMTLCPPSS</sequence>
<evidence type="ECO:0000313" key="20">
    <source>
        <dbReference type="RefSeq" id="XP_023598779.1"/>
    </source>
</evidence>
<dbReference type="OrthoDB" id="264917at2759"/>
<dbReference type="EC" id="2.3.2.27" evidence="5"/>
<dbReference type="PRINTS" id="PR01407">
    <property type="entry name" value="BUTYPHLNCDUF"/>
</dbReference>
<dbReference type="RefSeq" id="XP_023598779.1">
    <property type="nucleotide sequence ID" value="XM_023743011.1"/>
</dbReference>
<feature type="coiled-coil region" evidence="13">
    <location>
        <begin position="138"/>
        <end position="172"/>
    </location>
</feature>
<feature type="domain" description="B30.2/SPRY" evidence="16">
    <location>
        <begin position="283"/>
        <end position="499"/>
    </location>
</feature>
<organism evidence="17 19">
    <name type="scientific">Trichechus manatus latirostris</name>
    <name type="common">Florida manatee</name>
    <dbReference type="NCBI Taxonomy" id="127582"/>
    <lineage>
        <taxon>Eukaryota</taxon>
        <taxon>Metazoa</taxon>
        <taxon>Chordata</taxon>
        <taxon>Craniata</taxon>
        <taxon>Vertebrata</taxon>
        <taxon>Euteleostomi</taxon>
        <taxon>Mammalia</taxon>
        <taxon>Eutheria</taxon>
        <taxon>Afrotheria</taxon>
        <taxon>Sirenia</taxon>
        <taxon>Trichechidae</taxon>
        <taxon>Trichechus</taxon>
    </lineage>
</organism>
<reference evidence="18 19" key="1">
    <citation type="submission" date="2025-04" db="UniProtKB">
        <authorList>
            <consortium name="RefSeq"/>
        </authorList>
    </citation>
    <scope>IDENTIFICATION</scope>
</reference>
<comment type="catalytic activity">
    <reaction evidence="1">
        <text>S-ubiquitinyl-[E2 ubiquitin-conjugating enzyme]-L-cysteine + [acceptor protein]-L-lysine = [E2 ubiquitin-conjugating enzyme]-L-cysteine + N(6)-ubiquitinyl-[acceptor protein]-L-lysine.</text>
        <dbReference type="EC" id="2.3.2.27"/>
    </reaction>
</comment>
<evidence type="ECO:0000256" key="7">
    <source>
        <dbReference type="ARBA" id="ARBA00022723"/>
    </source>
</evidence>
<evidence type="ECO:0000256" key="13">
    <source>
        <dbReference type="SAM" id="Coils"/>
    </source>
</evidence>
<evidence type="ECO:0000256" key="9">
    <source>
        <dbReference type="ARBA" id="ARBA00022786"/>
    </source>
</evidence>
<name>A0A2Y9S3S4_TRIMA</name>
<proteinExistence type="inferred from homology"/>
<dbReference type="KEGG" id="tmu:101353205"/>
<dbReference type="InterPro" id="IPR001841">
    <property type="entry name" value="Znf_RING"/>
</dbReference>
<dbReference type="InterPro" id="IPR013083">
    <property type="entry name" value="Znf_RING/FYVE/PHD"/>
</dbReference>
<evidence type="ECO:0000256" key="2">
    <source>
        <dbReference type="ARBA" id="ARBA00004496"/>
    </source>
</evidence>
<evidence type="ECO:0000313" key="19">
    <source>
        <dbReference type="RefSeq" id="XP_023598778.1"/>
    </source>
</evidence>
<dbReference type="InterPro" id="IPR050143">
    <property type="entry name" value="TRIM/RBCC"/>
</dbReference>
<dbReference type="SUPFAM" id="SSF57850">
    <property type="entry name" value="RING/U-box"/>
    <property type="match status" value="1"/>
</dbReference>
<dbReference type="SUPFAM" id="SSF57845">
    <property type="entry name" value="B-box zinc-binding domain"/>
    <property type="match status" value="1"/>
</dbReference>
<dbReference type="SMART" id="SM00336">
    <property type="entry name" value="BBOX"/>
    <property type="match status" value="1"/>
</dbReference>
<evidence type="ECO:0000256" key="5">
    <source>
        <dbReference type="ARBA" id="ARBA00012483"/>
    </source>
</evidence>
<dbReference type="PANTHER" id="PTHR24103">
    <property type="entry name" value="E3 UBIQUITIN-PROTEIN LIGASE TRIM"/>
    <property type="match status" value="1"/>
</dbReference>
<keyword evidence="7" id="KW-0479">Metal-binding</keyword>
<keyword evidence="9" id="KW-0833">Ubl conjugation pathway</keyword>
<dbReference type="InterPro" id="IPR000315">
    <property type="entry name" value="Znf_B-box"/>
</dbReference>
<evidence type="ECO:0000313" key="18">
    <source>
        <dbReference type="RefSeq" id="XP_004389129.1"/>
    </source>
</evidence>
<dbReference type="SMART" id="SM00449">
    <property type="entry name" value="SPRY"/>
    <property type="match status" value="1"/>
</dbReference>
<evidence type="ECO:0000313" key="17">
    <source>
        <dbReference type="Proteomes" id="UP000248480"/>
    </source>
</evidence>
<dbReference type="Gene3D" id="3.30.40.10">
    <property type="entry name" value="Zinc/RING finger domain, C3HC4 (zinc finger)"/>
    <property type="match status" value="1"/>
</dbReference>